<evidence type="ECO:0000313" key="5">
    <source>
        <dbReference type="EMBL" id="EAR07757.1"/>
    </source>
</evidence>
<dbReference type="SUPFAM" id="SSF64288">
    <property type="entry name" value="Chorismate lyase-like"/>
    <property type="match status" value="1"/>
</dbReference>
<accession>A4BJ99</accession>
<dbReference type="SUPFAM" id="SSF46785">
    <property type="entry name" value="Winged helix' DNA-binding domain"/>
    <property type="match status" value="1"/>
</dbReference>
<evidence type="ECO:0000256" key="1">
    <source>
        <dbReference type="ARBA" id="ARBA00023015"/>
    </source>
</evidence>
<keyword evidence="3" id="KW-0804">Transcription</keyword>
<reference evidence="5 6" key="1">
    <citation type="submission" date="2006-02" db="EMBL/GenBank/DDBJ databases">
        <authorList>
            <person name="Pinhassi J."/>
            <person name="Pedros-Alio C."/>
            <person name="Ferriera S."/>
            <person name="Johnson J."/>
            <person name="Kravitz S."/>
            <person name="Halpern A."/>
            <person name="Remington K."/>
            <person name="Beeson K."/>
            <person name="Tran B."/>
            <person name="Rogers Y.-H."/>
            <person name="Friedman R."/>
            <person name="Venter J.C."/>
        </authorList>
    </citation>
    <scope>NUCLEOTIDE SEQUENCE [LARGE SCALE GENOMIC DNA]</scope>
    <source>
        <strain evidence="5 6">MED297</strain>
    </source>
</reference>
<keyword evidence="6" id="KW-1185">Reference proteome</keyword>
<organism evidence="5 6">
    <name type="scientific">Reinekea blandensis MED297</name>
    <dbReference type="NCBI Taxonomy" id="314283"/>
    <lineage>
        <taxon>Bacteria</taxon>
        <taxon>Pseudomonadati</taxon>
        <taxon>Pseudomonadota</taxon>
        <taxon>Gammaproteobacteria</taxon>
        <taxon>Oceanospirillales</taxon>
        <taxon>Saccharospirillaceae</taxon>
        <taxon>Reinekea</taxon>
    </lineage>
</organism>
<dbReference type="PROSITE" id="PS50949">
    <property type="entry name" value="HTH_GNTR"/>
    <property type="match status" value="1"/>
</dbReference>
<dbReference type="InterPro" id="IPR036390">
    <property type="entry name" value="WH_DNA-bd_sf"/>
</dbReference>
<dbReference type="OrthoDB" id="6626198at2"/>
<dbReference type="EMBL" id="AAOE01000032">
    <property type="protein sequence ID" value="EAR07757.1"/>
    <property type="molecule type" value="Genomic_DNA"/>
</dbReference>
<dbReference type="InterPro" id="IPR012318">
    <property type="entry name" value="HTH_CRP"/>
</dbReference>
<dbReference type="Pfam" id="PF07702">
    <property type="entry name" value="UTRA"/>
    <property type="match status" value="1"/>
</dbReference>
<comment type="caution">
    <text evidence="5">The sequence shown here is derived from an EMBL/GenBank/DDBJ whole genome shotgun (WGS) entry which is preliminary data.</text>
</comment>
<dbReference type="HOGENOM" id="CLU_063236_3_1_6"/>
<dbReference type="GO" id="GO:0003700">
    <property type="term" value="F:DNA-binding transcription factor activity"/>
    <property type="evidence" value="ECO:0007669"/>
    <property type="project" value="InterPro"/>
</dbReference>
<feature type="domain" description="HTH gntR-type" evidence="4">
    <location>
        <begin position="23"/>
        <end position="91"/>
    </location>
</feature>
<dbReference type="RefSeq" id="WP_008047314.1">
    <property type="nucleotide sequence ID" value="NZ_CH724154.1"/>
</dbReference>
<dbReference type="Gene3D" id="1.10.10.10">
    <property type="entry name" value="Winged helix-like DNA-binding domain superfamily/Winged helix DNA-binding domain"/>
    <property type="match status" value="1"/>
</dbReference>
<dbReference type="SMART" id="SM00866">
    <property type="entry name" value="UTRA"/>
    <property type="match status" value="1"/>
</dbReference>
<dbReference type="PRINTS" id="PR00035">
    <property type="entry name" value="HTHGNTR"/>
</dbReference>
<evidence type="ECO:0000259" key="4">
    <source>
        <dbReference type="PROSITE" id="PS50949"/>
    </source>
</evidence>
<dbReference type="Gene3D" id="3.40.1410.10">
    <property type="entry name" value="Chorismate lyase-like"/>
    <property type="match status" value="1"/>
</dbReference>
<dbReference type="PANTHER" id="PTHR44846:SF1">
    <property type="entry name" value="MANNOSYL-D-GLYCERATE TRANSPORT_METABOLISM SYSTEM REPRESSOR MNGR-RELATED"/>
    <property type="match status" value="1"/>
</dbReference>
<dbReference type="PANTHER" id="PTHR44846">
    <property type="entry name" value="MANNOSYL-D-GLYCERATE TRANSPORT/METABOLISM SYSTEM REPRESSOR MNGR-RELATED"/>
    <property type="match status" value="1"/>
</dbReference>
<dbReference type="SMART" id="SM00345">
    <property type="entry name" value="HTH_GNTR"/>
    <property type="match status" value="1"/>
</dbReference>
<keyword evidence="2" id="KW-0238">DNA-binding</keyword>
<dbReference type="STRING" id="314283.MED297_03120"/>
<dbReference type="InterPro" id="IPR036388">
    <property type="entry name" value="WH-like_DNA-bd_sf"/>
</dbReference>
<dbReference type="GO" id="GO:0045892">
    <property type="term" value="P:negative regulation of DNA-templated transcription"/>
    <property type="evidence" value="ECO:0007669"/>
    <property type="project" value="TreeGrafter"/>
</dbReference>
<dbReference type="Proteomes" id="UP000005953">
    <property type="component" value="Unassembled WGS sequence"/>
</dbReference>
<dbReference type="CDD" id="cd07377">
    <property type="entry name" value="WHTH_GntR"/>
    <property type="match status" value="1"/>
</dbReference>
<dbReference type="GO" id="GO:0003677">
    <property type="term" value="F:DNA binding"/>
    <property type="evidence" value="ECO:0007669"/>
    <property type="project" value="UniProtKB-KW"/>
</dbReference>
<dbReference type="Pfam" id="PF00392">
    <property type="entry name" value="GntR"/>
    <property type="match status" value="1"/>
</dbReference>
<evidence type="ECO:0000256" key="3">
    <source>
        <dbReference type="ARBA" id="ARBA00023163"/>
    </source>
</evidence>
<protein>
    <submittedName>
        <fullName evidence="5">Transcriptional regulator, GntR family protein</fullName>
    </submittedName>
</protein>
<dbReference type="InterPro" id="IPR000524">
    <property type="entry name" value="Tscrpt_reg_HTH_GntR"/>
</dbReference>
<sequence>MNTKIRKEQELLEFLRPDSSRAGSLYTQLARSLSQAIHEGMLEDGDFILPQRDLAEALGVSRVTVRKAIESLVNEGLLIQRQGAGTMVTRGSKQSIHKNLAVLNSFTEDMKSRGMVPSSTWVSRTTVQASPKEAMALNLSPGSLVSRFIRVRYASETPMAYEIASVPASIIPDAEQVQDSLYTTLDKNEARPVRALQTMTAQNADNAVADFLKVVPGDAVLYIERQGFSQNNAPVEFTRSWYRGDIYDFVTELKLN</sequence>
<gene>
    <name evidence="5" type="ORF">MED297_03120</name>
</gene>
<proteinExistence type="predicted"/>
<dbReference type="SMART" id="SM00419">
    <property type="entry name" value="HTH_CRP"/>
    <property type="match status" value="1"/>
</dbReference>
<dbReference type="InterPro" id="IPR028978">
    <property type="entry name" value="Chorismate_lyase_/UTRA_dom_sf"/>
</dbReference>
<dbReference type="InterPro" id="IPR050679">
    <property type="entry name" value="Bact_HTH_transcr_reg"/>
</dbReference>
<dbReference type="AlphaFoldDB" id="A4BJ99"/>
<keyword evidence="1" id="KW-0805">Transcription regulation</keyword>
<evidence type="ECO:0000256" key="2">
    <source>
        <dbReference type="ARBA" id="ARBA00023125"/>
    </source>
</evidence>
<dbReference type="InterPro" id="IPR011663">
    <property type="entry name" value="UTRA"/>
</dbReference>
<name>A4BJ99_9GAMM</name>
<evidence type="ECO:0000313" key="6">
    <source>
        <dbReference type="Proteomes" id="UP000005953"/>
    </source>
</evidence>